<sequence>MHVTSASMQVSAVVGWYNPLNGVTAAGGNAGEDSYDSFIFNFTTDRILRPEFYPFYSEDQRVSNVYAGSDLVLSERPGYAESYMDTFSDSLSYSGYPHGLLWNPTHRLPFESYVMTINDLAVYSISVDSLASAAAVPEPATWAMMIVGFGLTGCVLRRRRISTKVSFA</sequence>
<evidence type="ECO:0000259" key="1">
    <source>
        <dbReference type="Pfam" id="PF07589"/>
    </source>
</evidence>
<dbReference type="AlphaFoldDB" id="A0A974NXR0"/>
<dbReference type="NCBIfam" id="TIGR02595">
    <property type="entry name" value="PEP_CTERM"/>
    <property type="match status" value="1"/>
</dbReference>
<proteinExistence type="predicted"/>
<accession>A0A974NXR0</accession>
<evidence type="ECO:0000313" key="3">
    <source>
        <dbReference type="Proteomes" id="UP000595894"/>
    </source>
</evidence>
<feature type="domain" description="Ice-binding protein C-terminal" evidence="1">
    <location>
        <begin position="135"/>
        <end position="160"/>
    </location>
</feature>
<dbReference type="InterPro" id="IPR013424">
    <property type="entry name" value="Ice-binding_C"/>
</dbReference>
<name>A0A974NXR0_9SPHN</name>
<keyword evidence="3" id="KW-1185">Reference proteome</keyword>
<dbReference type="KEGG" id="sari:H5J25_06550"/>
<organism evidence="2 3">
    <name type="scientific">Sphingomonas aliaeris</name>
    <dbReference type="NCBI Taxonomy" id="2759526"/>
    <lineage>
        <taxon>Bacteria</taxon>
        <taxon>Pseudomonadati</taxon>
        <taxon>Pseudomonadota</taxon>
        <taxon>Alphaproteobacteria</taxon>
        <taxon>Sphingomonadales</taxon>
        <taxon>Sphingomonadaceae</taxon>
        <taxon>Sphingomonas</taxon>
    </lineage>
</organism>
<protein>
    <submittedName>
        <fullName evidence="2">PEP-CTERM sorting domain-containing protein</fullName>
    </submittedName>
</protein>
<dbReference type="NCBIfam" id="NF035944">
    <property type="entry name" value="PEPxxWA-CTERM"/>
    <property type="match status" value="1"/>
</dbReference>
<dbReference type="Pfam" id="PF07589">
    <property type="entry name" value="PEP-CTERM"/>
    <property type="match status" value="1"/>
</dbReference>
<reference evidence="3" key="1">
    <citation type="submission" date="2020-09" db="EMBL/GenBank/DDBJ databases">
        <title>Sphingomonas sp., a new species isolated from pork steak.</title>
        <authorList>
            <person name="Heidler von Heilborn D."/>
        </authorList>
    </citation>
    <scope>NUCLEOTIDE SEQUENCE [LARGE SCALE GENOMIC DNA]</scope>
</reference>
<gene>
    <name evidence="2" type="ORF">H5J25_06550</name>
</gene>
<evidence type="ECO:0000313" key="2">
    <source>
        <dbReference type="EMBL" id="QQV78885.1"/>
    </source>
</evidence>
<dbReference type="EMBL" id="CP061035">
    <property type="protein sequence ID" value="QQV78885.1"/>
    <property type="molecule type" value="Genomic_DNA"/>
</dbReference>
<dbReference type="Proteomes" id="UP000595894">
    <property type="component" value="Chromosome"/>
</dbReference>